<evidence type="ECO:0000313" key="4">
    <source>
        <dbReference type="Proteomes" id="UP000266841"/>
    </source>
</evidence>
<evidence type="ECO:0000256" key="2">
    <source>
        <dbReference type="SAM" id="Phobius"/>
    </source>
</evidence>
<keyword evidence="2" id="KW-0472">Membrane</keyword>
<keyword evidence="2" id="KW-1133">Transmembrane helix</keyword>
<dbReference type="OrthoDB" id="10634685at2759"/>
<sequence>MYTCSLCSGRGVILWGFVWVSVANVASMLASLRWANDNVPNGSLFDHTSSVSESSFDPTGGRKVGRHPTNSSFQGGAVVAVASATRAWNQTSSIFSCQELKVAQEPPSTLNFLAPAVGRKYEDILPMYVFYALSAHRNIDAVAEIIVPDSKAFVDRNLKALGHLQTTFSSPSHPAFCVRQYMGQPAKRTRVTNT</sequence>
<evidence type="ECO:0000313" key="3">
    <source>
        <dbReference type="EMBL" id="EJK44597.1"/>
    </source>
</evidence>
<comment type="caution">
    <text evidence="3">The sequence shown here is derived from an EMBL/GenBank/DDBJ whole genome shotgun (WGS) entry which is preliminary data.</text>
</comment>
<dbReference type="AlphaFoldDB" id="K0RDJ5"/>
<keyword evidence="2" id="KW-0812">Transmembrane</keyword>
<name>K0RDJ5_THAOC</name>
<keyword evidence="4" id="KW-1185">Reference proteome</keyword>
<organism evidence="3 4">
    <name type="scientific">Thalassiosira oceanica</name>
    <name type="common">Marine diatom</name>
    <dbReference type="NCBI Taxonomy" id="159749"/>
    <lineage>
        <taxon>Eukaryota</taxon>
        <taxon>Sar</taxon>
        <taxon>Stramenopiles</taxon>
        <taxon>Ochrophyta</taxon>
        <taxon>Bacillariophyta</taxon>
        <taxon>Coscinodiscophyceae</taxon>
        <taxon>Thalassiosirophycidae</taxon>
        <taxon>Thalassiosirales</taxon>
        <taxon>Thalassiosiraceae</taxon>
        <taxon>Thalassiosira</taxon>
    </lineage>
</organism>
<feature type="region of interest" description="Disordered" evidence="1">
    <location>
        <begin position="49"/>
        <end position="68"/>
    </location>
</feature>
<accession>K0RDJ5</accession>
<dbReference type="Proteomes" id="UP000266841">
    <property type="component" value="Unassembled WGS sequence"/>
</dbReference>
<gene>
    <name evidence="3" type="ORF">THAOC_36854</name>
</gene>
<evidence type="ECO:0000256" key="1">
    <source>
        <dbReference type="SAM" id="MobiDB-lite"/>
    </source>
</evidence>
<feature type="transmembrane region" description="Helical" evidence="2">
    <location>
        <begin position="12"/>
        <end position="35"/>
    </location>
</feature>
<dbReference type="EMBL" id="AGNL01049477">
    <property type="protein sequence ID" value="EJK44597.1"/>
    <property type="molecule type" value="Genomic_DNA"/>
</dbReference>
<proteinExistence type="predicted"/>
<reference evidence="3 4" key="1">
    <citation type="journal article" date="2012" name="Genome Biol.">
        <title>Genome and low-iron response of an oceanic diatom adapted to chronic iron limitation.</title>
        <authorList>
            <person name="Lommer M."/>
            <person name="Specht M."/>
            <person name="Roy A.S."/>
            <person name="Kraemer L."/>
            <person name="Andreson R."/>
            <person name="Gutowska M.A."/>
            <person name="Wolf J."/>
            <person name="Bergner S.V."/>
            <person name="Schilhabel M.B."/>
            <person name="Klostermeier U.C."/>
            <person name="Beiko R.G."/>
            <person name="Rosenstiel P."/>
            <person name="Hippler M."/>
            <person name="Laroche J."/>
        </authorList>
    </citation>
    <scope>NUCLEOTIDE SEQUENCE [LARGE SCALE GENOMIC DNA]</scope>
    <source>
        <strain evidence="3 4">CCMP1005</strain>
    </source>
</reference>
<protein>
    <submittedName>
        <fullName evidence="3">Uncharacterized protein</fullName>
    </submittedName>
</protein>